<dbReference type="EMBL" id="KV745196">
    <property type="protein sequence ID" value="OCK76595.1"/>
    <property type="molecule type" value="Genomic_DNA"/>
</dbReference>
<proteinExistence type="predicted"/>
<gene>
    <name evidence="1" type="ORF">K432DRAFT_385322</name>
</gene>
<accession>A0A8E2JBK7</accession>
<sequence>MDSEAPGFYVVARCAGAKGSFKRWTELLVHLCAVSATEPQGNSYYWGRDLDGSPDTIWGLEGYTHAVGFFMGHPSSAVFKEQMAHIDSEKLLIEDYDLHHYDFAGGFLSRPDDADKDAKDSFVVVHHFWARERAARDALVGWLKVLATRSRALDVAEGVQSCGVLRECNDLRMSTLWVRTRTEADFRKYQESEIYQSIVVTELKAGGKIVDKTELHKSQTFNGHIDKTPAVQQIGNHEINFGKVRG</sequence>
<evidence type="ECO:0000313" key="1">
    <source>
        <dbReference type="EMBL" id="OCK76595.1"/>
    </source>
</evidence>
<protein>
    <recommendedName>
        <fullName evidence="3">ABM domain-containing protein</fullName>
    </recommendedName>
</protein>
<organism evidence="1 2">
    <name type="scientific">Lepidopterella palustris CBS 459.81</name>
    <dbReference type="NCBI Taxonomy" id="1314670"/>
    <lineage>
        <taxon>Eukaryota</taxon>
        <taxon>Fungi</taxon>
        <taxon>Dikarya</taxon>
        <taxon>Ascomycota</taxon>
        <taxon>Pezizomycotina</taxon>
        <taxon>Dothideomycetes</taxon>
        <taxon>Pleosporomycetidae</taxon>
        <taxon>Mytilinidiales</taxon>
        <taxon>Argynnaceae</taxon>
        <taxon>Lepidopterella</taxon>
    </lineage>
</organism>
<evidence type="ECO:0000313" key="2">
    <source>
        <dbReference type="Proteomes" id="UP000250266"/>
    </source>
</evidence>
<name>A0A8E2JBK7_9PEZI</name>
<dbReference type="Proteomes" id="UP000250266">
    <property type="component" value="Unassembled WGS sequence"/>
</dbReference>
<keyword evidence="2" id="KW-1185">Reference proteome</keyword>
<reference evidence="1 2" key="1">
    <citation type="journal article" date="2016" name="Nat. Commun.">
        <title>Ectomycorrhizal ecology is imprinted in the genome of the dominant symbiotic fungus Cenococcum geophilum.</title>
        <authorList>
            <consortium name="DOE Joint Genome Institute"/>
            <person name="Peter M."/>
            <person name="Kohler A."/>
            <person name="Ohm R.A."/>
            <person name="Kuo A."/>
            <person name="Krutzmann J."/>
            <person name="Morin E."/>
            <person name="Arend M."/>
            <person name="Barry K.W."/>
            <person name="Binder M."/>
            <person name="Choi C."/>
            <person name="Clum A."/>
            <person name="Copeland A."/>
            <person name="Grisel N."/>
            <person name="Haridas S."/>
            <person name="Kipfer T."/>
            <person name="LaButti K."/>
            <person name="Lindquist E."/>
            <person name="Lipzen A."/>
            <person name="Maire R."/>
            <person name="Meier B."/>
            <person name="Mihaltcheva S."/>
            <person name="Molinier V."/>
            <person name="Murat C."/>
            <person name="Poggeler S."/>
            <person name="Quandt C.A."/>
            <person name="Sperisen C."/>
            <person name="Tritt A."/>
            <person name="Tisserant E."/>
            <person name="Crous P.W."/>
            <person name="Henrissat B."/>
            <person name="Nehls U."/>
            <person name="Egli S."/>
            <person name="Spatafora J.W."/>
            <person name="Grigoriev I.V."/>
            <person name="Martin F.M."/>
        </authorList>
    </citation>
    <scope>NUCLEOTIDE SEQUENCE [LARGE SCALE GENOMIC DNA]</scope>
    <source>
        <strain evidence="1 2">CBS 459.81</strain>
    </source>
</reference>
<dbReference type="OrthoDB" id="3508947at2759"/>
<evidence type="ECO:0008006" key="3">
    <source>
        <dbReference type="Google" id="ProtNLM"/>
    </source>
</evidence>
<dbReference type="AlphaFoldDB" id="A0A8E2JBK7"/>